<dbReference type="Proteomes" id="UP000253083">
    <property type="component" value="Unassembled WGS sequence"/>
</dbReference>
<proteinExistence type="predicted"/>
<evidence type="ECO:0000313" key="1">
    <source>
        <dbReference type="EMBL" id="RBP44830.1"/>
    </source>
</evidence>
<dbReference type="InParanoid" id="A0A395JFA9"/>
<evidence type="ECO:0000313" key="2">
    <source>
        <dbReference type="Proteomes" id="UP000253083"/>
    </source>
</evidence>
<dbReference type="EMBL" id="QNRT01000023">
    <property type="protein sequence ID" value="RBP44830.1"/>
    <property type="molecule type" value="Genomic_DNA"/>
</dbReference>
<sequence length="40" mass="4806">MKEDILQNKIEFLIFTLAYEESMLVELHWEFAKWGCEKAA</sequence>
<feature type="non-terminal residue" evidence="1">
    <location>
        <position position="40"/>
    </location>
</feature>
<comment type="caution">
    <text evidence="1">The sequence shown here is derived from an EMBL/GenBank/DDBJ whole genome shotgun (WGS) entry which is preliminary data.</text>
</comment>
<protein>
    <submittedName>
        <fullName evidence="1">Uncharacterized protein</fullName>
    </submittedName>
</protein>
<keyword evidence="2" id="KW-1185">Reference proteome</keyword>
<accession>A0A395JFA9</accession>
<reference evidence="1 2" key="1">
    <citation type="submission" date="2018-06" db="EMBL/GenBank/DDBJ databases">
        <title>Genomic Encyclopedia of Type Strains, Phase IV (KMG-IV): sequencing the most valuable type-strain genomes for metagenomic binning, comparative biology and taxonomic classification.</title>
        <authorList>
            <person name="Goeker M."/>
        </authorList>
    </citation>
    <scope>NUCLEOTIDE SEQUENCE [LARGE SCALE GENOMIC DNA]</scope>
    <source>
        <strain evidence="1 2">DSM 24032</strain>
    </source>
</reference>
<dbReference type="AlphaFoldDB" id="A0A395JFA9"/>
<name>A0A395JFA9_9GAMM</name>
<gene>
    <name evidence="1" type="ORF">DFR28_1235</name>
</gene>
<organism evidence="1 2">
    <name type="scientific">Arenicella xantha</name>
    <dbReference type="NCBI Taxonomy" id="644221"/>
    <lineage>
        <taxon>Bacteria</taxon>
        <taxon>Pseudomonadati</taxon>
        <taxon>Pseudomonadota</taxon>
        <taxon>Gammaproteobacteria</taxon>
        <taxon>Arenicellales</taxon>
        <taxon>Arenicellaceae</taxon>
        <taxon>Arenicella</taxon>
    </lineage>
</organism>